<proteinExistence type="inferred from homology"/>
<dbReference type="CDD" id="cd13983">
    <property type="entry name" value="STKc_WNK"/>
    <property type="match status" value="1"/>
</dbReference>
<dbReference type="SUPFAM" id="SSF56112">
    <property type="entry name" value="Protein kinase-like (PK-like)"/>
    <property type="match status" value="1"/>
</dbReference>
<evidence type="ECO:0000256" key="6">
    <source>
        <dbReference type="ARBA" id="ARBA00022527"/>
    </source>
</evidence>
<keyword evidence="5" id="KW-0963">Cytoplasm</keyword>
<dbReference type="RefSeq" id="XP_053584563.1">
    <property type="nucleotide sequence ID" value="XM_053729791.1"/>
</dbReference>
<feature type="compositionally biased region" description="Low complexity" evidence="15">
    <location>
        <begin position="1153"/>
        <end position="1174"/>
    </location>
</feature>
<feature type="region of interest" description="Disordered" evidence="15">
    <location>
        <begin position="1153"/>
        <end position="1218"/>
    </location>
</feature>
<sequence length="1796" mass="194102">MPDSITNGGRPPAPPSSTSTGTTSSTSNFGTRRRLVNRIKKVDELHPAQENPTMGSHWLSGEERSRLEAVQQDWRRTRPMKWGTKPRRPDETSATASTSIASDVPSGSNTTSFINSSIPMTATTSTASSTISSHPTTHNHQASRIPQAIGTNGTLPPLLISPTSAATPLVSGKGGPMSPSTGSPINVAATVLQNAVSSPQHSIFDRSRLTSKIPPSTSVSNDAGDKDKPQQRLGILSQVRTLTDALVNEGPRTLTGDEEKISEEERARKEAEKREEEEKAARKIDVEDDFDAQEKPIDKSKNGRFLKFDEELGRGSFKTVFRGLDTETGVAVAWCELQESKLNKTERQRFREEAEMLKDLQHPNIVRFYDYWESADLCGKRKYIVLVTELMTSGTLKMYLKRFKRINIKVLKSWCRQILKGLSFLHTRNPPVIHRDLKCDNIFITGTTGSVKIGDLGLATLKNKSFAKSVIGTPEFMAPEMYEEMYDESVDVYAFGMCLLEMVTGEYPYSECMNPATIYRKVISGVKPECFSRIPAQYPEIREIIDRCIRVRREERSTVKQLLVDDFFTPEDLIGIRVEIKNRDADLNDLNVEIQMQLRVYDEKKRKQYRFKENEGLQFAFDIENDSADEVVQQMIEQQHIPDEDTRMITKLIKDKVDAFRRDRDHRLLEIKRAKEEEERIREEAEIKEELKLRAEAKERERLEKERLEKEAAAAAVAAANPPPIPPTPATPHSSAQQPIPPPLSTQTSTELTQQSAVPQQSVPVTMVANIPVMSPTQPQAPPVLSPTTAAPPTVPATMIHVPKPIEIPVQTVPAPTVQSNTVPPSPAPVKQEDLQTPTLAQNTVPRTISTDSSALQVNTPASIASPAPSVLSNNDTVGSVSTTTAPVTPAPTPTTTTDGPAAEAKEEKKKSNKRKVMMEILGCDESRNFALVSCRLDTSHKSVTFQFAPGTDKPNTIATKLLAEDCLLKIHVHIVEAQLSEVIQLVNTDSKKGVGTKLATVLDPNSTEPPTITAVMPKDSVAVAAATRPRIEIEKTPPTRESSQEPNNVQVTNVRKVSQESNAESVQSIPRPAVTSPTNHSDPGTTAPPVAAAKPSRFQVTKSADPIAATPTTVVSTTTITPVIAPTPPTAEPVIVQPITSHVITHLATPSPVAHSLSSNSSPSATTHSNTSSIQSTTSVPGRRFTVQPVSQAESGISSSISTPHPEAAGAIIPTGPPPVPSVPPVVATASLNLEAFGQPTTKQFVVETVPSSSTASTATLVSEAPAVIQTIPISVPAPVQEPLVVNSQPDVLTQLESELRKVSGVSHSASPSTVVESHTSMTPQTIPLACQTVPASIGQAPAVIAAAHAAALIPNASVPQSPSRLDAESGLAGLHEKLEALKLEQDRREEGDEQAAIDGKDEIPIDTLKGLAEALGKVIHTDGRETTPMPPDHPDLTDASTQQLVSPPNPDLLSTMSAPADGSLSSTMLEDMADVTLTSSVPQTTASAPATTEAIPAAMTMSTDQECAQSMTSSMTRNTTGTKLATFENLETALSSTLGTHIRQPNAPSSRDETTAPMTPSFTNERNGGGGGAFSIGTPPSHSPFPVSECDYDLKGQMDMEGEDPEVIQMIVRHRMEQHKLLEKQRLEIERLRSKVRVPPRATSVNPEMIDDDADTTLQSLQQSLTNASISLPASPPPNIETTTKILQNGVTTTSSDASAHRMTLSQSSNRSNGGSASCRHRDNQSAPPPRHNNHQNHHHHHGSSATAAHSIPHHPVITNNNHNHHTANSHQPTQHHPAAPLPPQIPPQIPPQA</sequence>
<dbReference type="Gene3D" id="1.10.510.10">
    <property type="entry name" value="Transferase(Phosphotransferase) domain 1"/>
    <property type="match status" value="1"/>
</dbReference>
<feature type="region of interest" description="Disordered" evidence="15">
    <location>
        <begin position="1028"/>
        <end position="1106"/>
    </location>
</feature>
<feature type="domain" description="Protein kinase" evidence="16">
    <location>
        <begin position="306"/>
        <end position="568"/>
    </location>
</feature>
<evidence type="ECO:0000256" key="9">
    <source>
        <dbReference type="ARBA" id="ARBA00022777"/>
    </source>
</evidence>
<dbReference type="PROSITE" id="PS50011">
    <property type="entry name" value="PROTEIN_KINASE_DOM"/>
    <property type="match status" value="1"/>
</dbReference>
<dbReference type="Pfam" id="PF12202">
    <property type="entry name" value="OSR1_C"/>
    <property type="match status" value="1"/>
</dbReference>
<feature type="compositionally biased region" description="Low complexity" evidence="15">
    <location>
        <begin position="1746"/>
        <end position="1764"/>
    </location>
</feature>
<dbReference type="InterPro" id="IPR008271">
    <property type="entry name" value="Ser/Thr_kinase_AS"/>
</dbReference>
<feature type="compositionally biased region" description="Low complexity" evidence="15">
    <location>
        <begin position="883"/>
        <end position="903"/>
    </location>
</feature>
<feature type="region of interest" description="Disordered" evidence="15">
    <location>
        <begin position="1693"/>
        <end position="1796"/>
    </location>
</feature>
<dbReference type="PROSITE" id="PS00108">
    <property type="entry name" value="PROTEIN_KINASE_ST"/>
    <property type="match status" value="1"/>
</dbReference>
<dbReference type="Gene3D" id="3.10.20.90">
    <property type="entry name" value="Phosphatidylinositol 3-kinase Catalytic Subunit, Chain A, domain 1"/>
    <property type="match status" value="1"/>
</dbReference>
<evidence type="ECO:0000256" key="12">
    <source>
        <dbReference type="ARBA" id="ARBA00047899"/>
    </source>
</evidence>
<feature type="region of interest" description="Disordered" evidence="15">
    <location>
        <begin position="704"/>
        <end position="761"/>
    </location>
</feature>
<feature type="compositionally biased region" description="Polar residues" evidence="15">
    <location>
        <begin position="1693"/>
        <end position="1718"/>
    </location>
</feature>
<dbReference type="InterPro" id="IPR024678">
    <property type="entry name" value="Kinase_OSR1/WNK_CCT"/>
</dbReference>
<keyword evidence="4" id="KW-0217">Developmental protein</keyword>
<feature type="compositionally biased region" description="Polar residues" evidence="15">
    <location>
        <begin position="871"/>
        <end position="882"/>
    </location>
</feature>
<dbReference type="CTD" id="9799399"/>
<evidence type="ECO:0000256" key="5">
    <source>
        <dbReference type="ARBA" id="ARBA00022490"/>
    </source>
</evidence>
<evidence type="ECO:0000256" key="14">
    <source>
        <dbReference type="ARBA" id="ARBA00061662"/>
    </source>
</evidence>
<dbReference type="Proteomes" id="UP000483820">
    <property type="component" value="Chromosome IV"/>
</dbReference>
<feature type="compositionally biased region" description="Polar residues" evidence="15">
    <location>
        <begin position="1040"/>
        <end position="1069"/>
    </location>
</feature>
<evidence type="ECO:0000256" key="13">
    <source>
        <dbReference type="ARBA" id="ARBA00048679"/>
    </source>
</evidence>
<dbReference type="GO" id="GO:0006884">
    <property type="term" value="P:cell volume homeostasis"/>
    <property type="evidence" value="ECO:0007669"/>
    <property type="project" value="UniProtKB-ARBA"/>
</dbReference>
<feature type="region of interest" description="Disordered" evidence="15">
    <location>
        <begin position="864"/>
        <end position="914"/>
    </location>
</feature>
<feature type="region of interest" description="Disordered" evidence="15">
    <location>
        <begin position="1424"/>
        <end position="1448"/>
    </location>
</feature>
<feature type="compositionally biased region" description="Basic and acidic residues" evidence="15">
    <location>
        <begin position="1030"/>
        <end position="1039"/>
    </location>
</feature>
<dbReference type="EC" id="2.7.11.1" evidence="3"/>
<evidence type="ECO:0000256" key="15">
    <source>
        <dbReference type="SAM" id="MobiDB-lite"/>
    </source>
</evidence>
<evidence type="ECO:0000313" key="17">
    <source>
        <dbReference type="EMBL" id="KAF1756858.1"/>
    </source>
</evidence>
<dbReference type="Pfam" id="PF00069">
    <property type="entry name" value="Pkinase"/>
    <property type="match status" value="1"/>
</dbReference>
<comment type="cofactor">
    <cofactor evidence="1">
        <name>Mg(2+)</name>
        <dbReference type="ChEBI" id="CHEBI:18420"/>
    </cofactor>
</comment>
<feature type="compositionally biased region" description="Low complexity" evidence="15">
    <location>
        <begin position="16"/>
        <end position="30"/>
    </location>
</feature>
<dbReference type="InterPro" id="IPR011009">
    <property type="entry name" value="Kinase-like_dom_sf"/>
</dbReference>
<keyword evidence="8" id="KW-0547">Nucleotide-binding</keyword>
<dbReference type="FunFam" id="1.10.510.10:FF:000006">
    <property type="entry name" value="Serine/threonine-protein kinase WNK1 isoform 2"/>
    <property type="match status" value="1"/>
</dbReference>
<name>A0A6A5GN91_CAERE</name>
<dbReference type="KEGG" id="crq:GCK72_013312"/>
<comment type="catalytic activity">
    <reaction evidence="13">
        <text>L-seryl-[protein] + ATP = O-phospho-L-seryl-[protein] + ADP + H(+)</text>
        <dbReference type="Rhea" id="RHEA:17989"/>
        <dbReference type="Rhea" id="RHEA-COMP:9863"/>
        <dbReference type="Rhea" id="RHEA-COMP:11604"/>
        <dbReference type="ChEBI" id="CHEBI:15378"/>
        <dbReference type="ChEBI" id="CHEBI:29999"/>
        <dbReference type="ChEBI" id="CHEBI:30616"/>
        <dbReference type="ChEBI" id="CHEBI:83421"/>
        <dbReference type="ChEBI" id="CHEBI:456216"/>
        <dbReference type="EC" id="2.7.11.1"/>
    </reaction>
</comment>
<dbReference type="Pfam" id="PF24889">
    <property type="entry name" value="CCTL2_WNK"/>
    <property type="match status" value="1"/>
</dbReference>
<accession>A0A6A5GN91</accession>
<reference evidence="17 18" key="1">
    <citation type="submission" date="2019-12" db="EMBL/GenBank/DDBJ databases">
        <title>Chromosome-level assembly of the Caenorhabditis remanei genome.</title>
        <authorList>
            <person name="Teterina A.A."/>
            <person name="Willis J.H."/>
            <person name="Phillips P.C."/>
        </authorList>
    </citation>
    <scope>NUCLEOTIDE SEQUENCE [LARGE SCALE GENOMIC DNA]</scope>
    <source>
        <strain evidence="17 18">PX506</strain>
        <tissue evidence="17">Whole organism</tissue>
    </source>
</reference>
<feature type="region of interest" description="Disordered" evidence="15">
    <location>
        <begin position="246"/>
        <end position="293"/>
    </location>
</feature>
<feature type="compositionally biased region" description="Low complexity" evidence="15">
    <location>
        <begin position="1771"/>
        <end position="1781"/>
    </location>
</feature>
<dbReference type="GO" id="GO:0004674">
    <property type="term" value="F:protein serine/threonine kinase activity"/>
    <property type="evidence" value="ECO:0007669"/>
    <property type="project" value="UniProtKB-KW"/>
</dbReference>
<comment type="catalytic activity">
    <reaction evidence="12">
        <text>L-threonyl-[protein] + ATP = O-phospho-L-threonyl-[protein] + ADP + H(+)</text>
        <dbReference type="Rhea" id="RHEA:46608"/>
        <dbReference type="Rhea" id="RHEA-COMP:11060"/>
        <dbReference type="Rhea" id="RHEA-COMP:11605"/>
        <dbReference type="ChEBI" id="CHEBI:15378"/>
        <dbReference type="ChEBI" id="CHEBI:30013"/>
        <dbReference type="ChEBI" id="CHEBI:30616"/>
        <dbReference type="ChEBI" id="CHEBI:61977"/>
        <dbReference type="ChEBI" id="CHEBI:456216"/>
        <dbReference type="EC" id="2.7.11.1"/>
    </reaction>
</comment>
<feature type="compositionally biased region" description="Basic and acidic residues" evidence="15">
    <location>
        <begin position="255"/>
        <end position="285"/>
    </location>
</feature>
<comment type="subcellular location">
    <subcellularLocation>
        <location evidence="2">Cytoplasm</location>
    </subcellularLocation>
</comment>
<feature type="region of interest" description="Disordered" evidence="15">
    <location>
        <begin position="1542"/>
        <end position="1585"/>
    </location>
</feature>
<keyword evidence="7" id="KW-0808">Transferase</keyword>
<dbReference type="GO" id="GO:0140694">
    <property type="term" value="P:membraneless organelle assembly"/>
    <property type="evidence" value="ECO:0007669"/>
    <property type="project" value="UniProtKB-ARBA"/>
</dbReference>
<feature type="compositionally biased region" description="Polar residues" evidence="15">
    <location>
        <begin position="1558"/>
        <end position="1568"/>
    </location>
</feature>
<dbReference type="PANTHER" id="PTHR13902">
    <property type="entry name" value="SERINE/THREONINE-PROTEIN KINASE WNK WITH NO LYSINE -RELATED"/>
    <property type="match status" value="1"/>
</dbReference>
<evidence type="ECO:0000256" key="4">
    <source>
        <dbReference type="ARBA" id="ARBA00022473"/>
    </source>
</evidence>
<dbReference type="GO" id="GO:0005524">
    <property type="term" value="F:ATP binding"/>
    <property type="evidence" value="ECO:0007669"/>
    <property type="project" value="UniProtKB-KW"/>
</dbReference>
<feature type="region of interest" description="Disordered" evidence="15">
    <location>
        <begin position="198"/>
        <end position="231"/>
    </location>
</feature>
<feature type="compositionally biased region" description="Polar residues" evidence="15">
    <location>
        <begin position="1076"/>
        <end position="1085"/>
    </location>
</feature>
<evidence type="ECO:0000256" key="10">
    <source>
        <dbReference type="ARBA" id="ARBA00022840"/>
    </source>
</evidence>
<evidence type="ECO:0000256" key="11">
    <source>
        <dbReference type="ARBA" id="ARBA00023054"/>
    </source>
</evidence>
<evidence type="ECO:0000259" key="16">
    <source>
        <dbReference type="PROSITE" id="PS50011"/>
    </source>
</evidence>
<gene>
    <name evidence="17" type="ORF">GCK72_013312</name>
</gene>
<protein>
    <recommendedName>
        <fullName evidence="3">non-specific serine/threonine protein kinase</fullName>
        <ecNumber evidence="3">2.7.11.1</ecNumber>
    </recommendedName>
</protein>
<dbReference type="GO" id="GO:0005737">
    <property type="term" value="C:cytoplasm"/>
    <property type="evidence" value="ECO:0007669"/>
    <property type="project" value="UniProtKB-SubCell"/>
</dbReference>
<organism evidence="17 18">
    <name type="scientific">Caenorhabditis remanei</name>
    <name type="common">Caenorhabditis vulgaris</name>
    <dbReference type="NCBI Taxonomy" id="31234"/>
    <lineage>
        <taxon>Eukaryota</taxon>
        <taxon>Metazoa</taxon>
        <taxon>Ecdysozoa</taxon>
        <taxon>Nematoda</taxon>
        <taxon>Chromadorea</taxon>
        <taxon>Rhabditida</taxon>
        <taxon>Rhabditina</taxon>
        <taxon>Rhabditomorpha</taxon>
        <taxon>Rhabditoidea</taxon>
        <taxon>Rhabditidae</taxon>
        <taxon>Peloderinae</taxon>
        <taxon>Caenorhabditis</taxon>
    </lineage>
</organism>
<dbReference type="InterPro" id="IPR050588">
    <property type="entry name" value="WNK_Ser-Thr_kinase"/>
</dbReference>
<comment type="caution">
    <text evidence="17">The sequence shown here is derived from an EMBL/GenBank/DDBJ whole genome shotgun (WGS) entry which is preliminary data.</text>
</comment>
<dbReference type="EMBL" id="WUAV01000004">
    <property type="protein sequence ID" value="KAF1756858.1"/>
    <property type="molecule type" value="Genomic_DNA"/>
</dbReference>
<dbReference type="Gene3D" id="3.30.200.20">
    <property type="entry name" value="Phosphorylase Kinase, domain 1"/>
    <property type="match status" value="1"/>
</dbReference>
<dbReference type="FunFam" id="3.30.200.20:FF:001054">
    <property type="entry name" value="Serine/threonine-protein kinase WNK1"/>
    <property type="match status" value="1"/>
</dbReference>
<feature type="compositionally biased region" description="Pro residues" evidence="15">
    <location>
        <begin position="721"/>
        <end position="730"/>
    </location>
</feature>
<evidence type="ECO:0000256" key="7">
    <source>
        <dbReference type="ARBA" id="ARBA00022679"/>
    </source>
</evidence>
<evidence type="ECO:0000313" key="18">
    <source>
        <dbReference type="Proteomes" id="UP000483820"/>
    </source>
</evidence>
<evidence type="ECO:0000256" key="2">
    <source>
        <dbReference type="ARBA" id="ARBA00004496"/>
    </source>
</evidence>
<feature type="compositionally biased region" description="Low complexity" evidence="15">
    <location>
        <begin position="92"/>
        <end position="102"/>
    </location>
</feature>
<dbReference type="GeneID" id="9799399"/>
<dbReference type="GO" id="GO:0071474">
    <property type="term" value="P:cellular hyperosmotic response"/>
    <property type="evidence" value="ECO:0007669"/>
    <property type="project" value="UniProtKB-ARBA"/>
</dbReference>
<dbReference type="GO" id="GO:0140693">
    <property type="term" value="F:molecular condensate scaffold activity"/>
    <property type="evidence" value="ECO:0007669"/>
    <property type="project" value="UniProtKB-ARBA"/>
</dbReference>
<feature type="compositionally biased region" description="Pro residues" evidence="15">
    <location>
        <begin position="1782"/>
        <end position="1796"/>
    </location>
</feature>
<keyword evidence="10" id="KW-0067">ATP-binding</keyword>
<evidence type="ECO:0000256" key="8">
    <source>
        <dbReference type="ARBA" id="ARBA00022741"/>
    </source>
</evidence>
<comment type="similarity">
    <text evidence="14">Belongs to the protein kinase superfamily. Ser/Thr protein kinase family. WNK subfamily.</text>
</comment>
<dbReference type="InterPro" id="IPR000719">
    <property type="entry name" value="Prot_kinase_dom"/>
</dbReference>
<keyword evidence="6" id="KW-0723">Serine/threonine-protein kinase</keyword>
<feature type="region of interest" description="Disordered" evidence="15">
    <location>
        <begin position="1"/>
        <end position="109"/>
    </location>
</feature>
<feature type="compositionally biased region" description="Low complexity" evidence="15">
    <location>
        <begin position="1196"/>
        <end position="1215"/>
    </location>
</feature>
<evidence type="ECO:0000256" key="3">
    <source>
        <dbReference type="ARBA" id="ARBA00012513"/>
    </source>
</evidence>
<feature type="compositionally biased region" description="Basic residues" evidence="15">
    <location>
        <begin position="1734"/>
        <end position="1745"/>
    </location>
</feature>
<keyword evidence="9" id="KW-0418">Kinase</keyword>
<dbReference type="InterPro" id="IPR056865">
    <property type="entry name" value="CCTL2_WNK"/>
</dbReference>
<evidence type="ECO:0000256" key="1">
    <source>
        <dbReference type="ARBA" id="ARBA00001946"/>
    </source>
</evidence>
<keyword evidence="11" id="KW-0175">Coiled coil</keyword>
<dbReference type="SMART" id="SM00220">
    <property type="entry name" value="S_TKc"/>
    <property type="match status" value="1"/>
</dbReference>
<feature type="compositionally biased region" description="Low complexity" evidence="15">
    <location>
        <begin position="745"/>
        <end position="761"/>
    </location>
</feature>